<keyword evidence="2" id="KW-1185">Reference proteome</keyword>
<evidence type="ECO:0000313" key="2">
    <source>
        <dbReference type="Proteomes" id="UP001164539"/>
    </source>
</evidence>
<sequence>MDPAFRHRRSPSSDRFLGISSSSSTSAASDGGDELNEDDILWTNDPTEPNNSNDNHDINNNNHNHAFTSSSSNHSRSSSFTHQQNSGILAALPEHDSRPILNRKNSISSSASSSASSSKMIPTIPKPPQMERSQSMPNNRKYQHSAPMNVPLLSIAMAKQRNSRFFELDEEEADDEMLPPHEIVARGSGVSPKTTFSVLEGVGRTLKGRDLRQCRMQSIEQNYLVLVALD</sequence>
<reference evidence="1 2" key="1">
    <citation type="journal article" date="2023" name="Science">
        <title>Complex scaffold remodeling in plant triterpene biosynthesis.</title>
        <authorList>
            <person name="De La Pena R."/>
            <person name="Hodgson H."/>
            <person name="Liu J.C."/>
            <person name="Stephenson M.J."/>
            <person name="Martin A.C."/>
            <person name="Owen C."/>
            <person name="Harkess A."/>
            <person name="Leebens-Mack J."/>
            <person name="Jimenez L.E."/>
            <person name="Osbourn A."/>
            <person name="Sattely E.S."/>
        </authorList>
    </citation>
    <scope>NUCLEOTIDE SEQUENCE [LARGE SCALE GENOMIC DNA]</scope>
    <source>
        <strain evidence="2">cv. JPN11</strain>
        <tissue evidence="1">Leaf</tissue>
    </source>
</reference>
<proteinExistence type="predicted"/>
<organism evidence="1 2">
    <name type="scientific">Melia azedarach</name>
    <name type="common">Chinaberry tree</name>
    <dbReference type="NCBI Taxonomy" id="155640"/>
    <lineage>
        <taxon>Eukaryota</taxon>
        <taxon>Viridiplantae</taxon>
        <taxon>Streptophyta</taxon>
        <taxon>Embryophyta</taxon>
        <taxon>Tracheophyta</taxon>
        <taxon>Spermatophyta</taxon>
        <taxon>Magnoliopsida</taxon>
        <taxon>eudicotyledons</taxon>
        <taxon>Gunneridae</taxon>
        <taxon>Pentapetalae</taxon>
        <taxon>rosids</taxon>
        <taxon>malvids</taxon>
        <taxon>Sapindales</taxon>
        <taxon>Meliaceae</taxon>
        <taxon>Melia</taxon>
    </lineage>
</organism>
<name>A0ACC1X3N2_MELAZ</name>
<dbReference type="Proteomes" id="UP001164539">
    <property type="component" value="Chromosome 12"/>
</dbReference>
<accession>A0ACC1X3N2</accession>
<evidence type="ECO:0000313" key="1">
    <source>
        <dbReference type="EMBL" id="KAJ4705304.1"/>
    </source>
</evidence>
<gene>
    <name evidence="1" type="ORF">OWV82_022097</name>
</gene>
<protein>
    <submittedName>
        <fullName evidence="1">Senescence regulator</fullName>
    </submittedName>
</protein>
<dbReference type="EMBL" id="CM051405">
    <property type="protein sequence ID" value="KAJ4705304.1"/>
    <property type="molecule type" value="Genomic_DNA"/>
</dbReference>
<comment type="caution">
    <text evidence="1">The sequence shown here is derived from an EMBL/GenBank/DDBJ whole genome shotgun (WGS) entry which is preliminary data.</text>
</comment>